<evidence type="ECO:0000313" key="2">
    <source>
        <dbReference type="EMBL" id="ADL54993.1"/>
    </source>
</evidence>
<evidence type="ECO:0000259" key="1">
    <source>
        <dbReference type="Pfam" id="PF08401"/>
    </source>
</evidence>
<dbReference type="KEGG" id="gca:Galf_0962"/>
<dbReference type="STRING" id="395494.Galf_0962"/>
<name>D9SEP6_GALCS</name>
<feature type="domain" description="N-terminal" evidence="1">
    <location>
        <begin position="43"/>
        <end position="115"/>
    </location>
</feature>
<dbReference type="EMBL" id="CP002159">
    <property type="protein sequence ID" value="ADL54993.1"/>
    <property type="molecule type" value="Genomic_DNA"/>
</dbReference>
<organism evidence="2 3">
    <name type="scientific">Gallionella capsiferriformans (strain ES-2)</name>
    <name type="common">Gallionella ferruginea capsiferriformans (strain ES-2)</name>
    <dbReference type="NCBI Taxonomy" id="395494"/>
    <lineage>
        <taxon>Bacteria</taxon>
        <taxon>Pseudomonadati</taxon>
        <taxon>Pseudomonadota</taxon>
        <taxon>Betaproteobacteria</taxon>
        <taxon>Nitrosomonadales</taxon>
        <taxon>Gallionellaceae</taxon>
        <taxon>Gallionella</taxon>
    </lineage>
</organism>
<accession>D9SEP6</accession>
<dbReference type="InterPro" id="IPR013610">
    <property type="entry name" value="ArdC_N"/>
</dbReference>
<reference evidence="2 3" key="1">
    <citation type="submission" date="2010-08" db="EMBL/GenBank/DDBJ databases">
        <title>Complete sequence of Gallionella capsiferriformans ES-2.</title>
        <authorList>
            <consortium name="US DOE Joint Genome Institute"/>
            <person name="Lucas S."/>
            <person name="Copeland A."/>
            <person name="Lapidus A."/>
            <person name="Cheng J.-F."/>
            <person name="Bruce D."/>
            <person name="Goodwin L."/>
            <person name="Pitluck S."/>
            <person name="Chertkov O."/>
            <person name="Davenport K.W."/>
            <person name="Detter J.C."/>
            <person name="Han C."/>
            <person name="Tapia R."/>
            <person name="Land M."/>
            <person name="Hauser L."/>
            <person name="Chang Y.-J."/>
            <person name="Jeffries C."/>
            <person name="Kyrpides N."/>
            <person name="Ivanova N."/>
            <person name="Mikhailova N."/>
            <person name="Shelobolina E.S."/>
            <person name="Picardal F."/>
            <person name="Roden E."/>
            <person name="Emerson D."/>
            <person name="Woyke T."/>
        </authorList>
    </citation>
    <scope>NUCLEOTIDE SEQUENCE [LARGE SCALE GENOMIC DNA]</scope>
    <source>
        <strain evidence="2 3">ES-2</strain>
    </source>
</reference>
<dbReference type="HOGENOM" id="CLU_012069_0_2_4"/>
<protein>
    <recommendedName>
        <fullName evidence="1">N-terminal domain-containing protein</fullName>
    </recommendedName>
</protein>
<dbReference type="Pfam" id="PF08401">
    <property type="entry name" value="ArdcN"/>
    <property type="match status" value="1"/>
</dbReference>
<evidence type="ECO:0000313" key="3">
    <source>
        <dbReference type="Proteomes" id="UP000001235"/>
    </source>
</evidence>
<gene>
    <name evidence="2" type="ordered locus">Galf_0962</name>
</gene>
<dbReference type="AlphaFoldDB" id="D9SEP6"/>
<dbReference type="eggNOG" id="COG4227">
    <property type="taxonomic scope" value="Bacteria"/>
</dbReference>
<keyword evidence="3" id="KW-1185">Reference proteome</keyword>
<dbReference type="Proteomes" id="UP000001235">
    <property type="component" value="Chromosome"/>
</dbReference>
<proteinExistence type="predicted"/>
<sequence>MGHGVPFLFHQKENAMQEISNRPDWGKLFLDALSCPGKISEAYSVFHEYSLGNAILAALQLTARGLQLSPIASFNKWKQLGRCVQKGQKAIALVMPVTVKAKSKDEDERGAANAEVDANTQAKGSGRTIFILKNNWFALSQTEGAEYAHEVVIPEWDKALALSVLEITEGHFNLTDGNTQGYAVPNEKRLAINPLAAMPWKTLFHEMAHCLMHSKEAQMADGNVLPRDIKEAEAESVAYLCCATLGLPGLDESRGYIQGWLGSKERSDEFGKKSAARVFSAANKILKAGTEAVKAGEVCDEQ</sequence>
<dbReference type="GO" id="GO:0003697">
    <property type="term" value="F:single-stranded DNA binding"/>
    <property type="evidence" value="ECO:0007669"/>
    <property type="project" value="InterPro"/>
</dbReference>